<name>A0A953HQB5_9BACT</name>
<evidence type="ECO:0000313" key="1">
    <source>
        <dbReference type="EMBL" id="MBY5959812.1"/>
    </source>
</evidence>
<gene>
    <name evidence="1" type="ORF">KUV50_16785</name>
</gene>
<sequence>MTSKENKDQIVKTLAEYQPDRIGIFGSYARNENRNSD</sequence>
<dbReference type="CDD" id="cd05403">
    <property type="entry name" value="NT_KNTase_like"/>
    <property type="match status" value="1"/>
</dbReference>
<comment type="caution">
    <text evidence="1">The sequence shown here is derived from an EMBL/GenBank/DDBJ whole genome shotgun (WGS) entry which is preliminary data.</text>
</comment>
<dbReference type="InterPro" id="IPR043519">
    <property type="entry name" value="NT_sf"/>
</dbReference>
<evidence type="ECO:0000313" key="2">
    <source>
        <dbReference type="Proteomes" id="UP000753961"/>
    </source>
</evidence>
<dbReference type="RefSeq" id="WP_222581350.1">
    <property type="nucleotide sequence ID" value="NZ_JAHVHU010000018.1"/>
</dbReference>
<dbReference type="EMBL" id="JAHVHU010000018">
    <property type="protein sequence ID" value="MBY5959812.1"/>
    <property type="molecule type" value="Genomic_DNA"/>
</dbReference>
<organism evidence="1 2">
    <name type="scientific">Membranihabitans marinus</name>
    <dbReference type="NCBI Taxonomy" id="1227546"/>
    <lineage>
        <taxon>Bacteria</taxon>
        <taxon>Pseudomonadati</taxon>
        <taxon>Bacteroidota</taxon>
        <taxon>Saprospiria</taxon>
        <taxon>Saprospirales</taxon>
        <taxon>Saprospiraceae</taxon>
        <taxon>Membranihabitans</taxon>
    </lineage>
</organism>
<accession>A0A953HQB5</accession>
<keyword evidence="2" id="KW-1185">Reference proteome</keyword>
<protein>
    <submittedName>
        <fullName evidence="1">Nucleotidyltransferase domain-containing protein</fullName>
    </submittedName>
</protein>
<proteinExistence type="predicted"/>
<dbReference type="AlphaFoldDB" id="A0A953HQB5"/>
<dbReference type="Gene3D" id="3.30.460.10">
    <property type="entry name" value="Beta Polymerase, domain 2"/>
    <property type="match status" value="1"/>
</dbReference>
<reference evidence="1" key="1">
    <citation type="submission" date="2021-06" db="EMBL/GenBank/DDBJ databases">
        <title>44 bacteria genomes isolated from Dapeng, Shenzhen.</title>
        <authorList>
            <person name="Zheng W."/>
            <person name="Yu S."/>
            <person name="Huang Y."/>
        </authorList>
    </citation>
    <scope>NUCLEOTIDE SEQUENCE</scope>
    <source>
        <strain evidence="1">DP5N28-2</strain>
    </source>
</reference>
<dbReference type="Proteomes" id="UP000753961">
    <property type="component" value="Unassembled WGS sequence"/>
</dbReference>